<evidence type="ECO:0000313" key="3">
    <source>
        <dbReference type="Proteomes" id="UP000244089"/>
    </source>
</evidence>
<dbReference type="AlphaFoldDB" id="A0A2T5RGZ6"/>
<organism evidence="2 3">
    <name type="scientific">Halanaerobium saccharolyticum</name>
    <dbReference type="NCBI Taxonomy" id="43595"/>
    <lineage>
        <taxon>Bacteria</taxon>
        <taxon>Bacillati</taxon>
        <taxon>Bacillota</taxon>
        <taxon>Clostridia</taxon>
        <taxon>Halanaerobiales</taxon>
        <taxon>Halanaerobiaceae</taxon>
        <taxon>Halanaerobium</taxon>
    </lineage>
</organism>
<keyword evidence="1" id="KW-0812">Transmembrane</keyword>
<accession>A0A2T5RGZ6</accession>
<sequence>MARVPSVSFILGLAAGIISMVVYINYSLSISVIVLVLSFTLFELYKKYFAGEPDFIMHFDNENLEDAEDFEKLIRDVFEGKINDD</sequence>
<gene>
    <name evidence="2" type="ORF">C8C76_13242</name>
</gene>
<keyword evidence="1" id="KW-1133">Transmembrane helix</keyword>
<protein>
    <submittedName>
        <fullName evidence="2">Uncharacterized protein</fullName>
    </submittedName>
</protein>
<dbReference type="EMBL" id="QAXS01000032">
    <property type="protein sequence ID" value="PTV94468.1"/>
    <property type="molecule type" value="Genomic_DNA"/>
</dbReference>
<evidence type="ECO:0000256" key="1">
    <source>
        <dbReference type="SAM" id="Phobius"/>
    </source>
</evidence>
<name>A0A2T5RGZ6_9FIRM</name>
<proteinExistence type="predicted"/>
<reference evidence="2 3" key="1">
    <citation type="submission" date="2018-04" db="EMBL/GenBank/DDBJ databases">
        <title>Subsurface microbial communities from deep shales in Ohio and West Virginia, USA.</title>
        <authorList>
            <person name="Wrighton K."/>
        </authorList>
    </citation>
    <scope>NUCLEOTIDE SEQUENCE [LARGE SCALE GENOMIC DNA]</scope>
    <source>
        <strain evidence="2 3">WC1</strain>
    </source>
</reference>
<feature type="transmembrane region" description="Helical" evidence="1">
    <location>
        <begin position="6"/>
        <end position="39"/>
    </location>
</feature>
<dbReference type="OrthoDB" id="9978369at2"/>
<keyword evidence="1" id="KW-0472">Membrane</keyword>
<comment type="caution">
    <text evidence="2">The sequence shown here is derived from an EMBL/GenBank/DDBJ whole genome shotgun (WGS) entry which is preliminary data.</text>
</comment>
<dbReference type="Proteomes" id="UP000244089">
    <property type="component" value="Unassembled WGS sequence"/>
</dbReference>
<evidence type="ECO:0000313" key="2">
    <source>
        <dbReference type="EMBL" id="PTV94468.1"/>
    </source>
</evidence>